<protein>
    <submittedName>
        <fullName evidence="1">Uncharacterized protein</fullName>
    </submittedName>
</protein>
<dbReference type="Proteomes" id="UP001283361">
    <property type="component" value="Unassembled WGS sequence"/>
</dbReference>
<organism evidence="1 2">
    <name type="scientific">Elysia crispata</name>
    <name type="common">lettuce slug</name>
    <dbReference type="NCBI Taxonomy" id="231223"/>
    <lineage>
        <taxon>Eukaryota</taxon>
        <taxon>Metazoa</taxon>
        <taxon>Spiralia</taxon>
        <taxon>Lophotrochozoa</taxon>
        <taxon>Mollusca</taxon>
        <taxon>Gastropoda</taxon>
        <taxon>Heterobranchia</taxon>
        <taxon>Euthyneura</taxon>
        <taxon>Panpulmonata</taxon>
        <taxon>Sacoglossa</taxon>
        <taxon>Placobranchoidea</taxon>
        <taxon>Plakobranchidae</taxon>
        <taxon>Elysia</taxon>
    </lineage>
</organism>
<gene>
    <name evidence="1" type="ORF">RRG08_046143</name>
</gene>
<reference evidence="1" key="1">
    <citation type="journal article" date="2023" name="G3 (Bethesda)">
        <title>A reference genome for the long-term kleptoplast-retaining sea slug Elysia crispata morphotype clarki.</title>
        <authorList>
            <person name="Eastman K.E."/>
            <person name="Pendleton A.L."/>
            <person name="Shaikh M.A."/>
            <person name="Suttiyut T."/>
            <person name="Ogas R."/>
            <person name="Tomko P."/>
            <person name="Gavelis G."/>
            <person name="Widhalm J.R."/>
            <person name="Wisecaver J.H."/>
        </authorList>
    </citation>
    <scope>NUCLEOTIDE SEQUENCE</scope>
    <source>
        <strain evidence="1">ECLA1</strain>
    </source>
</reference>
<dbReference type="AlphaFoldDB" id="A0AAE1A3P0"/>
<sequence length="157" mass="17470">MQLVIMKDAQLALIVRVNMRMLGSSTAAQSEQYQSLFCKLDPWVIASFPAQAVSAGKKHLVPALDSGEANVKFFRPSGSRFTWPVIDDIGKKSRMAREMYQHDTMPEADSSCPAFAADLQNVIHIPTMNQFKSNIFTSRLVVFNATFSPVVSRKVSK</sequence>
<evidence type="ECO:0000313" key="2">
    <source>
        <dbReference type="Proteomes" id="UP001283361"/>
    </source>
</evidence>
<accession>A0AAE1A3P0</accession>
<keyword evidence="2" id="KW-1185">Reference proteome</keyword>
<evidence type="ECO:0000313" key="1">
    <source>
        <dbReference type="EMBL" id="KAK3780081.1"/>
    </source>
</evidence>
<name>A0AAE1A3P0_9GAST</name>
<proteinExistence type="predicted"/>
<dbReference type="EMBL" id="JAWDGP010002761">
    <property type="protein sequence ID" value="KAK3780081.1"/>
    <property type="molecule type" value="Genomic_DNA"/>
</dbReference>
<comment type="caution">
    <text evidence="1">The sequence shown here is derived from an EMBL/GenBank/DDBJ whole genome shotgun (WGS) entry which is preliminary data.</text>
</comment>